<dbReference type="AlphaFoldDB" id="C0N5J5"/>
<protein>
    <submittedName>
        <fullName evidence="1">Uncharacterized protein</fullName>
    </submittedName>
</protein>
<accession>C0N5J5</accession>
<keyword evidence="2" id="KW-1185">Reference proteome</keyword>
<evidence type="ECO:0000313" key="2">
    <source>
        <dbReference type="Proteomes" id="UP000004679"/>
    </source>
</evidence>
<dbReference type="EMBL" id="GG657897">
    <property type="protein sequence ID" value="EEF79882.1"/>
    <property type="molecule type" value="Genomic_DNA"/>
</dbReference>
<organism evidence="1 2">
    <name type="scientific">Methylophaga thiooxydans DMS010</name>
    <dbReference type="NCBI Taxonomy" id="637616"/>
    <lineage>
        <taxon>Bacteria</taxon>
        <taxon>Pseudomonadati</taxon>
        <taxon>Pseudomonadota</taxon>
        <taxon>Gammaproteobacteria</taxon>
        <taxon>Thiotrichales</taxon>
        <taxon>Piscirickettsiaceae</taxon>
        <taxon>Methylophaga</taxon>
    </lineage>
</organism>
<dbReference type="Proteomes" id="UP000004679">
    <property type="component" value="Unassembled WGS sequence"/>
</dbReference>
<sequence>MIWHIGLALVGAVFFALWYLLESRSGAIDMNVDIEEAR</sequence>
<proteinExistence type="predicted"/>
<name>C0N5J5_9GAMM</name>
<reference evidence="1 2" key="1">
    <citation type="journal article" date="2011" name="J. Bacteriol.">
        <title>Draft genome sequence of the chemolithoheterotrophic, halophilic methylotroph Methylophaga thiooxydans DMS010.</title>
        <authorList>
            <person name="Boden R."/>
            <person name="Ferriera S."/>
            <person name="Johnson J."/>
            <person name="Kelly D.P."/>
            <person name="Murrell J.C."/>
            <person name="Schafer H."/>
        </authorList>
    </citation>
    <scope>NUCLEOTIDE SEQUENCE [LARGE SCALE GENOMIC DNA]</scope>
    <source>
        <strain evidence="1 2">DMS010</strain>
    </source>
</reference>
<gene>
    <name evidence="1" type="ORF">MDMS009_1433</name>
</gene>
<dbReference type="HOGENOM" id="CLU_3330081_0_0_6"/>
<evidence type="ECO:0000313" key="1">
    <source>
        <dbReference type="EMBL" id="EEF79882.1"/>
    </source>
</evidence>